<reference evidence="2" key="1">
    <citation type="submission" date="2021-06" db="EMBL/GenBank/DDBJ databases">
        <authorList>
            <person name="Kallberg Y."/>
            <person name="Tangrot J."/>
            <person name="Rosling A."/>
        </authorList>
    </citation>
    <scope>NUCLEOTIDE SEQUENCE</scope>
    <source>
        <strain evidence="2">UK204</strain>
    </source>
</reference>
<dbReference type="Proteomes" id="UP000789570">
    <property type="component" value="Unassembled WGS sequence"/>
</dbReference>
<protein>
    <submittedName>
        <fullName evidence="2">7486_t:CDS:1</fullName>
    </submittedName>
</protein>
<proteinExistence type="predicted"/>
<comment type="caution">
    <text evidence="2">The sequence shown here is derived from an EMBL/GenBank/DDBJ whole genome shotgun (WGS) entry which is preliminary data.</text>
</comment>
<accession>A0A9N8VE52</accession>
<dbReference type="OrthoDB" id="2445136at2759"/>
<name>A0A9N8VE52_9GLOM</name>
<keyword evidence="3" id="KW-1185">Reference proteome</keyword>
<dbReference type="EMBL" id="CAJVPQ010000087">
    <property type="protein sequence ID" value="CAG8444638.1"/>
    <property type="molecule type" value="Genomic_DNA"/>
</dbReference>
<evidence type="ECO:0000256" key="1">
    <source>
        <dbReference type="SAM" id="MobiDB-lite"/>
    </source>
</evidence>
<organism evidence="2 3">
    <name type="scientific">Funneliformis caledonium</name>
    <dbReference type="NCBI Taxonomy" id="1117310"/>
    <lineage>
        <taxon>Eukaryota</taxon>
        <taxon>Fungi</taxon>
        <taxon>Fungi incertae sedis</taxon>
        <taxon>Mucoromycota</taxon>
        <taxon>Glomeromycotina</taxon>
        <taxon>Glomeromycetes</taxon>
        <taxon>Glomerales</taxon>
        <taxon>Glomeraceae</taxon>
        <taxon>Funneliformis</taxon>
    </lineage>
</organism>
<dbReference type="AlphaFoldDB" id="A0A9N8VE52"/>
<gene>
    <name evidence="2" type="ORF">FCALED_LOCUS805</name>
</gene>
<feature type="region of interest" description="Disordered" evidence="1">
    <location>
        <begin position="1"/>
        <end position="40"/>
    </location>
</feature>
<evidence type="ECO:0000313" key="2">
    <source>
        <dbReference type="EMBL" id="CAG8444638.1"/>
    </source>
</evidence>
<sequence>MPSIREHQPSHSHSSGDHSPTKSDKSLLADKDRNIRGKSSPSIITRVPRVGVTNFINVIKSLHQDESINYFPVTKETLQEYIDSERKDLIKAGSLDQYLQHIQAYNNIALGFGWDEQVFCPIIKKALDELRNYEDETSSMIESISSQPQPTLVNSAISQQSNNFSNYLIPNFYSIPDDVEMEDLFTIDKASFLNHLCGIINPQPISSYQTPLISLPVYLINHQEIVYYDNRGNTFSFEPIEGLQVARIVFMLRLWKNQAL</sequence>
<feature type="compositionally biased region" description="Basic and acidic residues" evidence="1">
    <location>
        <begin position="1"/>
        <end position="35"/>
    </location>
</feature>
<evidence type="ECO:0000313" key="3">
    <source>
        <dbReference type="Proteomes" id="UP000789570"/>
    </source>
</evidence>